<reference evidence="2 3" key="1">
    <citation type="journal article" date="2020" name="Mol. Biol. Evol.">
        <title>Distinct Expression and Methylation Patterns for Genes with Different Fates following a Single Whole-Genome Duplication in Flowering Plants.</title>
        <authorList>
            <person name="Shi T."/>
            <person name="Rahmani R.S."/>
            <person name="Gugger P.F."/>
            <person name="Wang M."/>
            <person name="Li H."/>
            <person name="Zhang Y."/>
            <person name="Li Z."/>
            <person name="Wang Q."/>
            <person name="Van de Peer Y."/>
            <person name="Marchal K."/>
            <person name="Chen J."/>
        </authorList>
    </citation>
    <scope>NUCLEOTIDE SEQUENCE [LARGE SCALE GENOMIC DNA]</scope>
    <source>
        <tissue evidence="2">Leaf</tissue>
    </source>
</reference>
<dbReference type="Proteomes" id="UP000607653">
    <property type="component" value="Unassembled WGS sequence"/>
</dbReference>
<organism evidence="2 3">
    <name type="scientific">Nelumbo nucifera</name>
    <name type="common">Sacred lotus</name>
    <dbReference type="NCBI Taxonomy" id="4432"/>
    <lineage>
        <taxon>Eukaryota</taxon>
        <taxon>Viridiplantae</taxon>
        <taxon>Streptophyta</taxon>
        <taxon>Embryophyta</taxon>
        <taxon>Tracheophyta</taxon>
        <taxon>Spermatophyta</taxon>
        <taxon>Magnoliopsida</taxon>
        <taxon>Proteales</taxon>
        <taxon>Nelumbonaceae</taxon>
        <taxon>Nelumbo</taxon>
    </lineage>
</organism>
<feature type="region of interest" description="Disordered" evidence="1">
    <location>
        <begin position="1"/>
        <end position="29"/>
    </location>
</feature>
<comment type="caution">
    <text evidence="2">The sequence shown here is derived from an EMBL/GenBank/DDBJ whole genome shotgun (WGS) entry which is preliminary data.</text>
</comment>
<name>A0A822ZIA1_NELNU</name>
<proteinExistence type="predicted"/>
<dbReference type="AlphaFoldDB" id="A0A822ZIA1"/>
<evidence type="ECO:0000313" key="3">
    <source>
        <dbReference type="Proteomes" id="UP000607653"/>
    </source>
</evidence>
<dbReference type="EMBL" id="DUZY01000007">
    <property type="protein sequence ID" value="DAD44280.1"/>
    <property type="molecule type" value="Genomic_DNA"/>
</dbReference>
<gene>
    <name evidence="2" type="ORF">HUJ06_002510</name>
</gene>
<protein>
    <submittedName>
        <fullName evidence="2">Uncharacterized protein</fullName>
    </submittedName>
</protein>
<evidence type="ECO:0000313" key="2">
    <source>
        <dbReference type="EMBL" id="DAD44280.1"/>
    </source>
</evidence>
<keyword evidence="3" id="KW-1185">Reference proteome</keyword>
<evidence type="ECO:0000256" key="1">
    <source>
        <dbReference type="SAM" id="MobiDB-lite"/>
    </source>
</evidence>
<sequence>MAQLPESCTKDGPSGDGENQAPTELRLQG</sequence>
<accession>A0A822ZIA1</accession>